<keyword evidence="3" id="KW-1185">Reference proteome</keyword>
<feature type="region of interest" description="Disordered" evidence="1">
    <location>
        <begin position="1"/>
        <end position="23"/>
    </location>
</feature>
<evidence type="ECO:0000313" key="2">
    <source>
        <dbReference type="EMBL" id="KAJ5597027.1"/>
    </source>
</evidence>
<reference evidence="2 3" key="1">
    <citation type="journal article" date="2023" name="IMA Fungus">
        <title>Comparative genomic study of the Penicillium genus elucidates a diverse pangenome and 15 lateral gene transfer events.</title>
        <authorList>
            <person name="Petersen C."/>
            <person name="Sorensen T."/>
            <person name="Nielsen M.R."/>
            <person name="Sondergaard T.E."/>
            <person name="Sorensen J.L."/>
            <person name="Fitzpatrick D.A."/>
            <person name="Frisvad J.C."/>
            <person name="Nielsen K.L."/>
        </authorList>
    </citation>
    <scope>NUCLEOTIDE SEQUENCE [LARGE SCALE GENOMIC DNA]</scope>
    <source>
        <strain evidence="2 3">IBT 29057</strain>
    </source>
</reference>
<dbReference type="EMBL" id="JAQJAC010000002">
    <property type="protein sequence ID" value="KAJ5597027.1"/>
    <property type="molecule type" value="Genomic_DNA"/>
</dbReference>
<dbReference type="AlphaFoldDB" id="A0AAD6GZ37"/>
<name>A0AAD6GZ37_9EURO</name>
<organism evidence="2 3">
    <name type="scientific">Penicillium hetheringtonii</name>
    <dbReference type="NCBI Taxonomy" id="911720"/>
    <lineage>
        <taxon>Eukaryota</taxon>
        <taxon>Fungi</taxon>
        <taxon>Dikarya</taxon>
        <taxon>Ascomycota</taxon>
        <taxon>Pezizomycotina</taxon>
        <taxon>Eurotiomycetes</taxon>
        <taxon>Eurotiomycetidae</taxon>
        <taxon>Eurotiales</taxon>
        <taxon>Aspergillaceae</taxon>
        <taxon>Penicillium</taxon>
    </lineage>
</organism>
<gene>
    <name evidence="2" type="ORF">N7450_003485</name>
</gene>
<dbReference type="Proteomes" id="UP001216150">
    <property type="component" value="Unassembled WGS sequence"/>
</dbReference>
<proteinExistence type="predicted"/>
<evidence type="ECO:0000313" key="3">
    <source>
        <dbReference type="Proteomes" id="UP001216150"/>
    </source>
</evidence>
<comment type="caution">
    <text evidence="2">The sequence shown here is derived from an EMBL/GenBank/DDBJ whole genome shotgun (WGS) entry which is preliminary data.</text>
</comment>
<accession>A0AAD6GZ37</accession>
<protein>
    <submittedName>
        <fullName evidence="2">Uncharacterized protein</fullName>
    </submittedName>
</protein>
<evidence type="ECO:0000256" key="1">
    <source>
        <dbReference type="SAM" id="MobiDB-lite"/>
    </source>
</evidence>
<sequence>MSTCNSRSIAASEDQPPQQEQISSVTMNAITVELVLERFSIKHQNNDKQFRLNHYAAAQLGWGVDNAGVPH</sequence>